<keyword evidence="6" id="KW-0934">Plastid</keyword>
<evidence type="ECO:0000256" key="3">
    <source>
        <dbReference type="ARBA" id="ARBA00022741"/>
    </source>
</evidence>
<sequence>MKKFARLTKNYNKFSFLFTTNQVLSEKTRLLCALSGGQDSIVTFFILFHLLSISKQLYKKDTFLYGLVPKGEPHLISLSQKLFAQKKGNKTIKLPRIEIVYCHHFWQPKNFFCSEFIFQLSFLVHIPYTLILPKTILASENRSREWRKKNFYRFLELEKIATLVTGLTKSDTLEKNLTNLFRGTSPKSLSKNFIFYSKKTSTMFFCFLIFKPIIFSFSLRKRKQSADMFLFYSEKNTKNFCLATKENRFNSFCSQKQVGQKNFVFLKGTKTNFLNRKMYFQNKALTRLNIKFNFSRSCLIKKKVVDPKNFVFKKSSKNKIWPQKILFTPFPQNAVLRTKKLLGIQRKITTSIFEEKRVPSSIFLKKTQILEIIQFDFFDSHSQKEPFCEERFKMYKFNSKIFVFFPKYLRSGSFCFSTKNLKNQKLSLQPLQNLSRSSVSKFVNLYKFPISSDITNFYATFSRNKIRHHFIPFIRFLFQIKFEIFLTKFFCLVGDEHKKVEYDVFELKMVLKFIKMKSVKEILQISLSITLISQIEVSIKSSFLQTSIFNYKELELNYGQISQLKTFIH</sequence>
<evidence type="ECO:0000256" key="2">
    <source>
        <dbReference type="ARBA" id="ARBA00022694"/>
    </source>
</evidence>
<geneLocation type="plastid" evidence="6"/>
<dbReference type="InterPro" id="IPR012094">
    <property type="entry name" value="tRNA_Ile_lys_synt"/>
</dbReference>
<feature type="transmembrane region" description="Helical" evidence="5">
    <location>
        <begin position="201"/>
        <end position="219"/>
    </location>
</feature>
<dbReference type="EMBL" id="KY629617">
    <property type="protein sequence ID" value="AST08847.1"/>
    <property type="molecule type" value="Genomic_DNA"/>
</dbReference>
<protein>
    <submittedName>
        <fullName evidence="6">tRNA-Ile lysidine synthase</fullName>
    </submittedName>
</protein>
<organism evidence="6">
    <name type="scientific">Chlorella sp. ATCC 30562</name>
    <dbReference type="NCBI Taxonomy" id="2025116"/>
    <lineage>
        <taxon>Eukaryota</taxon>
        <taxon>Viridiplantae</taxon>
        <taxon>Chlorophyta</taxon>
        <taxon>core chlorophytes</taxon>
        <taxon>Trebouxiophyceae</taxon>
        <taxon>Chlorellales</taxon>
        <taxon>Chlorellaceae</taxon>
        <taxon>Chlorella clade</taxon>
        <taxon>Chlorella</taxon>
    </lineage>
</organism>
<dbReference type="SUPFAM" id="SSF52402">
    <property type="entry name" value="Adenine nucleotide alpha hydrolases-like"/>
    <property type="match status" value="2"/>
</dbReference>
<gene>
    <name evidence="6" type="primary">tilS</name>
</gene>
<dbReference type="Gene3D" id="1.10.10.1360">
    <property type="entry name" value="tRNA (Ile)-lysidine synthase"/>
    <property type="match status" value="1"/>
</dbReference>
<dbReference type="GO" id="GO:0008033">
    <property type="term" value="P:tRNA processing"/>
    <property type="evidence" value="ECO:0007669"/>
    <property type="project" value="UniProtKB-KW"/>
</dbReference>
<evidence type="ECO:0000256" key="1">
    <source>
        <dbReference type="ARBA" id="ARBA00022598"/>
    </source>
</evidence>
<keyword evidence="3" id="KW-0547">Nucleotide-binding</keyword>
<reference evidence="6" key="1">
    <citation type="journal article" date="2017" name="Sci. Rep.">
        <title>Multiple origins of endosymbionts in Chlorellaceae with no reductive effects on the plastid or mitochondrial genomes.</title>
        <authorList>
            <person name="Fan W."/>
            <person name="Guo W."/>
            <person name="Van Etten J.L."/>
            <person name="Mower J.P."/>
        </authorList>
    </citation>
    <scope>NUCLEOTIDE SEQUENCE</scope>
</reference>
<keyword evidence="5" id="KW-1133">Transmembrane helix</keyword>
<dbReference type="InterPro" id="IPR014729">
    <property type="entry name" value="Rossmann-like_a/b/a_fold"/>
</dbReference>
<dbReference type="Gene3D" id="3.40.50.620">
    <property type="entry name" value="HUPs"/>
    <property type="match status" value="1"/>
</dbReference>
<evidence type="ECO:0000256" key="4">
    <source>
        <dbReference type="ARBA" id="ARBA00022840"/>
    </source>
</evidence>
<dbReference type="GO" id="GO:0005524">
    <property type="term" value="F:ATP binding"/>
    <property type="evidence" value="ECO:0007669"/>
    <property type="project" value="UniProtKB-KW"/>
</dbReference>
<dbReference type="PANTHER" id="PTHR43033:SF1">
    <property type="entry name" value="TRNA(ILE)-LYSIDINE SYNTHASE-RELATED"/>
    <property type="match status" value="1"/>
</dbReference>
<evidence type="ECO:0000256" key="5">
    <source>
        <dbReference type="SAM" id="Phobius"/>
    </source>
</evidence>
<keyword evidence="5" id="KW-0812">Transmembrane</keyword>
<keyword evidence="4" id="KW-0067">ATP-binding</keyword>
<feature type="transmembrane region" description="Helical" evidence="5">
    <location>
        <begin position="30"/>
        <end position="51"/>
    </location>
</feature>
<evidence type="ECO:0000313" key="6">
    <source>
        <dbReference type="EMBL" id="AST08847.1"/>
    </source>
</evidence>
<keyword evidence="1" id="KW-0436">Ligase</keyword>
<name>A0A2I4S740_9CHLO</name>
<accession>A0A2I4S740</accession>
<dbReference type="PANTHER" id="PTHR43033">
    <property type="entry name" value="TRNA(ILE)-LYSIDINE SYNTHASE-RELATED"/>
    <property type="match status" value="1"/>
</dbReference>
<dbReference type="AlphaFoldDB" id="A0A2I4S740"/>
<keyword evidence="2" id="KW-0819">tRNA processing</keyword>
<feature type="transmembrane region" description="Helical" evidence="5">
    <location>
        <begin position="116"/>
        <end position="137"/>
    </location>
</feature>
<dbReference type="GO" id="GO:0016879">
    <property type="term" value="F:ligase activity, forming carbon-nitrogen bonds"/>
    <property type="evidence" value="ECO:0007669"/>
    <property type="project" value="InterPro"/>
</dbReference>
<proteinExistence type="predicted"/>
<keyword evidence="5" id="KW-0472">Membrane</keyword>